<keyword evidence="2" id="KW-1185">Reference proteome</keyword>
<gene>
    <name evidence="1" type="ORF">K2173_018101</name>
</gene>
<accession>A0AAV8U695</accession>
<evidence type="ECO:0000313" key="2">
    <source>
        <dbReference type="Proteomes" id="UP001159364"/>
    </source>
</evidence>
<evidence type="ECO:0000313" key="1">
    <source>
        <dbReference type="EMBL" id="KAJ8774842.1"/>
    </source>
</evidence>
<protein>
    <submittedName>
        <fullName evidence="1">Uncharacterized protein</fullName>
    </submittedName>
</protein>
<dbReference type="AlphaFoldDB" id="A0AAV8U695"/>
<dbReference type="Proteomes" id="UP001159364">
    <property type="component" value="Linkage Group LG01"/>
</dbReference>
<sequence>MTKETKSVRFPTNNLTRHRPSLCATLHHNRTFPFVCRLCTVLDPPILCPLSEDPTKFLRLGRIRNSSSQSVVKQVRERCTCVRVNCIR</sequence>
<comment type="caution">
    <text evidence="1">The sequence shown here is derived from an EMBL/GenBank/DDBJ whole genome shotgun (WGS) entry which is preliminary data.</text>
</comment>
<proteinExistence type="predicted"/>
<name>A0AAV8U695_9ROSI</name>
<organism evidence="1 2">
    <name type="scientific">Erythroxylum novogranatense</name>
    <dbReference type="NCBI Taxonomy" id="1862640"/>
    <lineage>
        <taxon>Eukaryota</taxon>
        <taxon>Viridiplantae</taxon>
        <taxon>Streptophyta</taxon>
        <taxon>Embryophyta</taxon>
        <taxon>Tracheophyta</taxon>
        <taxon>Spermatophyta</taxon>
        <taxon>Magnoliopsida</taxon>
        <taxon>eudicotyledons</taxon>
        <taxon>Gunneridae</taxon>
        <taxon>Pentapetalae</taxon>
        <taxon>rosids</taxon>
        <taxon>fabids</taxon>
        <taxon>Malpighiales</taxon>
        <taxon>Erythroxylaceae</taxon>
        <taxon>Erythroxylum</taxon>
    </lineage>
</organism>
<dbReference type="EMBL" id="JAIWQS010000001">
    <property type="protein sequence ID" value="KAJ8774842.1"/>
    <property type="molecule type" value="Genomic_DNA"/>
</dbReference>
<reference evidence="1 2" key="1">
    <citation type="submission" date="2021-09" db="EMBL/GenBank/DDBJ databases">
        <title>Genomic insights and catalytic innovation underlie evolution of tropane alkaloids biosynthesis.</title>
        <authorList>
            <person name="Wang Y.-J."/>
            <person name="Tian T."/>
            <person name="Huang J.-P."/>
            <person name="Huang S.-X."/>
        </authorList>
    </citation>
    <scope>NUCLEOTIDE SEQUENCE [LARGE SCALE GENOMIC DNA]</scope>
    <source>
        <strain evidence="1">KIB-2018</strain>
        <tissue evidence="1">Leaf</tissue>
    </source>
</reference>